<dbReference type="InterPro" id="IPR029054">
    <property type="entry name" value="dUTPase-like"/>
</dbReference>
<dbReference type="Pfam" id="PF00024">
    <property type="entry name" value="PAN_1"/>
    <property type="match status" value="1"/>
</dbReference>
<dbReference type="InterPro" id="IPR050759">
    <property type="entry name" value="Serine_protease_kringle"/>
</dbReference>
<dbReference type="PRINTS" id="PR00722">
    <property type="entry name" value="CHYMOTRYPSIN"/>
</dbReference>
<dbReference type="PROSITE" id="PS50070">
    <property type="entry name" value="KRINGLE_2"/>
    <property type="match status" value="5"/>
</dbReference>
<feature type="disulfide bond" evidence="9">
    <location>
        <begin position="234"/>
        <end position="311"/>
    </location>
</feature>
<dbReference type="CDD" id="cd00190">
    <property type="entry name" value="Tryp_SPc"/>
    <property type="match status" value="1"/>
</dbReference>
<evidence type="ECO:0000313" key="15">
    <source>
        <dbReference type="Proteomes" id="UP000002494"/>
    </source>
</evidence>
<keyword evidence="4" id="KW-0732">Signal</keyword>
<dbReference type="Pfam" id="PF00692">
    <property type="entry name" value="dUTPase"/>
    <property type="match status" value="1"/>
</dbReference>
<feature type="disulfide bond" evidence="9">
    <location>
        <begin position="283"/>
        <end position="306"/>
    </location>
</feature>
<proteinExistence type="evidence at protein level"/>
<dbReference type="SUPFAM" id="SSF51283">
    <property type="entry name" value="dUTPase-like"/>
    <property type="match status" value="1"/>
</dbReference>
<reference evidence="14" key="2">
    <citation type="submission" date="2025-08" db="UniProtKB">
        <authorList>
            <consortium name="Ensembl"/>
        </authorList>
    </citation>
    <scope>IDENTIFICATION</scope>
    <source>
        <strain evidence="14">Brown Norway</strain>
    </source>
</reference>
<dbReference type="Ensembl" id="ENSRNOT00000133429.1">
    <property type="protein sequence ID" value="ENSRNOP00000103830.1"/>
    <property type="gene ID" value="ENSRNOG00000017223.9"/>
</dbReference>
<evidence type="ECO:0000259" key="12">
    <source>
        <dbReference type="PROSITE" id="PS50240"/>
    </source>
</evidence>
<dbReference type="SMART" id="SM00130">
    <property type="entry name" value="KR"/>
    <property type="match status" value="5"/>
</dbReference>
<keyword evidence="7" id="KW-0094">Blood coagulation</keyword>
<dbReference type="InterPro" id="IPR001314">
    <property type="entry name" value="Peptidase_S1A"/>
</dbReference>
<keyword evidence="3" id="KW-0356">Hemostasis</keyword>
<reference evidence="14" key="1">
    <citation type="submission" date="2024-01" db="EMBL/GenBank/DDBJ databases">
        <title>GRCr8: a new rat reference genome assembly contstructed from accurate long reads and long range scaffolding.</title>
        <authorList>
            <person name="Doris P.A."/>
            <person name="Kalbfleisch T."/>
            <person name="Li K."/>
            <person name="Howe K."/>
            <person name="Wood J."/>
        </authorList>
    </citation>
    <scope>NUCLEOTIDE SEQUENCE [LARGE SCALE GENOMIC DNA]</scope>
    <source>
        <strain evidence="14">Brown Norway</strain>
    </source>
</reference>
<evidence type="ECO:0000313" key="14">
    <source>
        <dbReference type="Ensembl" id="ENSRNOP00000103830.1"/>
    </source>
</evidence>
<evidence type="ECO:0000256" key="10">
    <source>
        <dbReference type="RuleBase" id="RU363034"/>
    </source>
</evidence>
<dbReference type="Gene3D" id="2.40.20.10">
    <property type="entry name" value="Plasminogen Kringle 4"/>
    <property type="match status" value="4"/>
</dbReference>
<dbReference type="PROSITE" id="PS50240">
    <property type="entry name" value="TRYPSIN_DOM"/>
    <property type="match status" value="1"/>
</dbReference>
<dbReference type="SUPFAM" id="SSF50494">
    <property type="entry name" value="Trypsin-like serine proteases"/>
    <property type="match status" value="1"/>
</dbReference>
<keyword evidence="16" id="KW-1267">Proteomics identification</keyword>
<organism evidence="14 15">
    <name type="scientific">Rattus norvegicus</name>
    <name type="common">Rat</name>
    <dbReference type="NCBI Taxonomy" id="10116"/>
    <lineage>
        <taxon>Eukaryota</taxon>
        <taxon>Metazoa</taxon>
        <taxon>Chordata</taxon>
        <taxon>Craniata</taxon>
        <taxon>Vertebrata</taxon>
        <taxon>Euteleostomi</taxon>
        <taxon>Mammalia</taxon>
        <taxon>Eutheria</taxon>
        <taxon>Euarchontoglires</taxon>
        <taxon>Glires</taxon>
        <taxon>Rodentia</taxon>
        <taxon>Myomorpha</taxon>
        <taxon>Muroidea</taxon>
        <taxon>Muridae</taxon>
        <taxon>Murinae</taxon>
        <taxon>Rattus</taxon>
    </lineage>
</organism>
<evidence type="ECO:0000259" key="13">
    <source>
        <dbReference type="PROSITE" id="PS50948"/>
    </source>
</evidence>
<evidence type="ECO:0000256" key="8">
    <source>
        <dbReference type="ARBA" id="ARBA00023157"/>
    </source>
</evidence>
<keyword evidence="1" id="KW-0721">Serine protease homolog</keyword>
<dbReference type="InterPro" id="IPR043504">
    <property type="entry name" value="Peptidase_S1_PA_chymotrypsin"/>
</dbReference>
<dbReference type="PROSITE" id="PS50948">
    <property type="entry name" value="PAN"/>
    <property type="match status" value="1"/>
</dbReference>
<evidence type="ECO:0000256" key="4">
    <source>
        <dbReference type="ARBA" id="ARBA00022729"/>
    </source>
</evidence>
<dbReference type="InterPro" id="IPR013806">
    <property type="entry name" value="Kringle-like"/>
</dbReference>
<name>A0ABK0LPF3_RAT</name>
<evidence type="ECO:0000256" key="7">
    <source>
        <dbReference type="ARBA" id="ARBA00023084"/>
    </source>
</evidence>
<sequence>MEKALVKTDIQIAVPSGCYGRVAPRSGLAVKHFIDVGAGVIDEDYRGNVGVVLFNFGKEKFEVKKGQGDSLDGYVSTQGASLHSLTKKQLAAGSIADCLAKCEGETDFICRSFQYHSKEQQCVIMAENSKTSSIIRMRDVILFEKRVYLSECKTGIGKGYRGTMSKTKTGVTCQKWSDTSPHVPKYSPSTHPSEGLEENYCRNPDNDEQGPWCYTTDPDQRYEYCNIPECEEECMYCSGEKYEGKISKTMSGLDCQSWDSQSPHAHGYIPAKFPSKNLKMNYCRNPDGEPRPWCFTTDPNKRWEYCDIPRCTTPPPPPGPTYQCLKGRGENYRGTVSVTASGKTCQRWSEQTPHRHNRTPENFPCKNLEENYCRNPDGETAPWCYTTDSQLRWEYCEIPSCGSSVSPDQSDSSVLPEQTPVVQECYQGNGKSYRGTSSTTNTGKKCQSWVSMTPHSHSKTPANFPDAGLEMNYCRNPDNDQRGPWCFTTDPSVRWEYCNLKRCSETGGGVAESAIVPQVPSAPGTSETDCMYGNGKEYRGKTAVTAAGTPCQEWAAQEPHSHRIFTPQTNPRAGLEKNYCRNPDGDVNGPWCYTMNPRKLYDYCNIPLCASLSSFECGKPQVEPKKCPGRVVGGCVANPHSWPWQISLRTRFSGQHFCGGTLISPEWVLTAAHCLEKSSRPEFYKVILGAHEERILGSDVQQIAVTKLVLEPNDADIALLKLSRPATITDNVIPACLPSPNYVVADRTLCYITGWGETKGTPGAGRLKEAQLPVIENKVCNRAEYLNNRVKSTELCAGHLAGGIDSCQGDSGGPLVCFEKDKYILQGVTSWGLGCARPNKPGVYVRVSRYVNWIEREMRND</sequence>
<accession>A0ABK0LPF3</accession>
<dbReference type="CDD" id="cd07557">
    <property type="entry name" value="trimeric_dUTPase"/>
    <property type="match status" value="1"/>
</dbReference>
<dbReference type="InterPro" id="IPR036157">
    <property type="entry name" value="dUTPase-like_sf"/>
</dbReference>
<feature type="domain" description="Peptidase S1" evidence="12">
    <location>
        <begin position="631"/>
        <end position="859"/>
    </location>
</feature>
<dbReference type="Gene3D" id="3.50.4.10">
    <property type="entry name" value="Hepatocyte Growth Factor"/>
    <property type="match status" value="1"/>
</dbReference>
<dbReference type="InterPro" id="IPR033116">
    <property type="entry name" value="TRYPSIN_SER"/>
</dbReference>
<dbReference type="InterPro" id="IPR018056">
    <property type="entry name" value="Kringle_CS"/>
</dbReference>
<dbReference type="InterPro" id="IPR033704">
    <property type="entry name" value="dUTPase_trimeric"/>
</dbReference>
<protein>
    <submittedName>
        <fullName evidence="14">Plasminogen</fullName>
    </submittedName>
</protein>
<dbReference type="InterPro" id="IPR038178">
    <property type="entry name" value="Kringle_sf"/>
</dbReference>
<evidence type="ECO:0000259" key="11">
    <source>
        <dbReference type="PROSITE" id="PS50070"/>
    </source>
</evidence>
<dbReference type="PROSITE" id="PS00021">
    <property type="entry name" value="KRINGLE_1"/>
    <property type="match status" value="5"/>
</dbReference>
<dbReference type="InterPro" id="IPR001254">
    <property type="entry name" value="Trypsin_dom"/>
</dbReference>
<keyword evidence="2 9" id="KW-0420">Kringle</keyword>
<dbReference type="PANTHER" id="PTHR24261:SF13">
    <property type="entry name" value="PLASMINOGEN"/>
    <property type="match status" value="1"/>
</dbReference>
<gene>
    <name evidence="14" type="primary">Plg</name>
</gene>
<dbReference type="Pfam" id="PF00051">
    <property type="entry name" value="Kringle"/>
    <property type="match status" value="5"/>
</dbReference>
<dbReference type="PROSITE" id="PS00135">
    <property type="entry name" value="TRYPSIN_SER"/>
    <property type="match status" value="1"/>
</dbReference>
<dbReference type="Gene3D" id="2.40.10.10">
    <property type="entry name" value="Trypsin-like serine proteases"/>
    <property type="match status" value="1"/>
</dbReference>
<dbReference type="PROSITE" id="PS00134">
    <property type="entry name" value="TRYPSIN_HIS"/>
    <property type="match status" value="1"/>
</dbReference>
<feature type="disulfide bond" evidence="9">
    <location>
        <begin position="345"/>
        <end position="384"/>
    </location>
</feature>
<dbReference type="InterPro" id="IPR024174">
    <property type="entry name" value="HGF/MST1"/>
</dbReference>
<feature type="domain" description="Apple" evidence="13">
    <location>
        <begin position="69"/>
        <end position="147"/>
    </location>
</feature>
<dbReference type="PRINTS" id="PR00018">
    <property type="entry name" value="KRINGLE"/>
</dbReference>
<evidence type="ECO:0000256" key="3">
    <source>
        <dbReference type="ARBA" id="ARBA00022696"/>
    </source>
</evidence>
<reference evidence="14" key="3">
    <citation type="submission" date="2025-09" db="UniProtKB">
        <authorList>
            <consortium name="Ensembl"/>
        </authorList>
    </citation>
    <scope>IDENTIFICATION</scope>
    <source>
        <strain evidence="14">Brown Norway</strain>
    </source>
</reference>
<evidence type="ECO:0000256" key="1">
    <source>
        <dbReference type="ARBA" id="ARBA00022542"/>
    </source>
</evidence>
<dbReference type="InterPro" id="IPR003609">
    <property type="entry name" value="Pan_app"/>
</dbReference>
<dbReference type="Gene3D" id="2.70.40.10">
    <property type="match status" value="1"/>
</dbReference>
<feature type="domain" description="Kringle" evidence="11">
    <location>
        <begin position="529"/>
        <end position="609"/>
    </location>
</feature>
<feature type="disulfide bond" evidence="9">
    <location>
        <begin position="373"/>
        <end position="396"/>
    </location>
</feature>
<evidence type="ECO:0000256" key="2">
    <source>
        <dbReference type="ARBA" id="ARBA00022572"/>
    </source>
</evidence>
<dbReference type="InterPro" id="IPR009003">
    <property type="entry name" value="Peptidase_S1_PA"/>
</dbReference>
<dbReference type="Proteomes" id="UP000002494">
    <property type="component" value="Chromosome 1"/>
</dbReference>
<dbReference type="SMART" id="SM00020">
    <property type="entry name" value="Tryp_SPc"/>
    <property type="match status" value="1"/>
</dbReference>
<feature type="domain" description="Kringle" evidence="11">
    <location>
        <begin position="424"/>
        <end position="503"/>
    </location>
</feature>
<dbReference type="PANTHER" id="PTHR24261">
    <property type="entry name" value="PLASMINOGEN-RELATED"/>
    <property type="match status" value="1"/>
</dbReference>
<keyword evidence="10" id="KW-0720">Serine protease</keyword>
<dbReference type="SUPFAM" id="SSF57414">
    <property type="entry name" value="Hairpin loop containing domain-like"/>
    <property type="match status" value="1"/>
</dbReference>
<keyword evidence="10" id="KW-0645">Protease</keyword>
<evidence type="ECO:0000256" key="6">
    <source>
        <dbReference type="ARBA" id="ARBA00022801"/>
    </source>
</evidence>
<comment type="caution">
    <text evidence="9">Lacks conserved residue(s) required for the propagation of feature annotation.</text>
</comment>
<dbReference type="SUPFAM" id="SSF57440">
    <property type="entry name" value="Kringle-like"/>
    <property type="match status" value="5"/>
</dbReference>
<keyword evidence="5" id="KW-0677">Repeat</keyword>
<dbReference type="GeneTree" id="ENSGT00940000155208"/>
<dbReference type="InterPro" id="IPR018114">
    <property type="entry name" value="TRYPSIN_HIS"/>
</dbReference>
<evidence type="ECO:0000256" key="9">
    <source>
        <dbReference type="PROSITE-ProRule" id="PRU00121"/>
    </source>
</evidence>
<dbReference type="InterPro" id="IPR000001">
    <property type="entry name" value="Kringle"/>
</dbReference>
<dbReference type="CDD" id="cd00108">
    <property type="entry name" value="KR"/>
    <property type="match status" value="5"/>
</dbReference>
<keyword evidence="8 9" id="KW-1015">Disulfide bond</keyword>
<feature type="disulfide bond" evidence="9">
    <location>
        <begin position="255"/>
        <end position="294"/>
    </location>
</feature>
<keyword evidence="6 10" id="KW-0378">Hydrolase</keyword>
<feature type="disulfide bond" evidence="9">
    <location>
        <begin position="324"/>
        <end position="401"/>
    </location>
</feature>
<dbReference type="RGD" id="619893">
    <property type="gene designation" value="Plg"/>
</dbReference>
<dbReference type="PIRSF" id="PIRSF001152">
    <property type="entry name" value="HGF_MST1"/>
    <property type="match status" value="1"/>
</dbReference>
<dbReference type="CDD" id="cd01099">
    <property type="entry name" value="PAN_AP_HGF"/>
    <property type="match status" value="1"/>
</dbReference>
<feature type="domain" description="Kringle" evidence="11">
    <location>
        <begin position="151"/>
        <end position="230"/>
    </location>
</feature>
<dbReference type="Pfam" id="PF00089">
    <property type="entry name" value="Trypsin"/>
    <property type="match status" value="1"/>
</dbReference>
<feature type="domain" description="Kringle" evidence="11">
    <location>
        <begin position="233"/>
        <end position="311"/>
    </location>
</feature>
<evidence type="ECO:0000256" key="5">
    <source>
        <dbReference type="ARBA" id="ARBA00022737"/>
    </source>
</evidence>
<dbReference type="SMART" id="SM00473">
    <property type="entry name" value="PAN_AP"/>
    <property type="match status" value="1"/>
</dbReference>
<evidence type="ECO:0007829" key="16">
    <source>
        <dbReference type="PeptideAtlas" id="A0ABK0LPF3"/>
    </source>
</evidence>
<keyword evidence="15" id="KW-1185">Reference proteome</keyword>
<feature type="domain" description="Kringle" evidence="11">
    <location>
        <begin position="323"/>
        <end position="401"/>
    </location>
</feature>